<accession>A0A9D4WVC1</accession>
<name>A0A9D4WVC1_PEA</name>
<keyword evidence="1" id="KW-0812">Transmembrane</keyword>
<dbReference type="EMBL" id="JAMSHJ010000005">
    <property type="protein sequence ID" value="KAI5409784.1"/>
    <property type="molecule type" value="Genomic_DNA"/>
</dbReference>
<dbReference type="PANTHER" id="PTHR48008:SF6">
    <property type="entry name" value="LEUCINE-RICH REPEAT RECEPTOR-LIKE PROTEIN KINASE IMK3-RELATED"/>
    <property type="match status" value="1"/>
</dbReference>
<dbReference type="GO" id="GO:0016301">
    <property type="term" value="F:kinase activity"/>
    <property type="evidence" value="ECO:0007669"/>
    <property type="project" value="UniProtKB-KW"/>
</dbReference>
<sequence length="163" mass="17205">MSLQHNNLSGPVPTLLARKFNSSSFVGSVQLCGYSPSTQCSSPAPSEGEGVLLVVLIIVCCILLFYLFRKRKTSNDEEGHVTAISAAASARTGKGVPPIGGEVEVGGDAGGKLVHFDGPLTFTADNLLWATAEIMGKSTYGTMYKATLEDCSQAAVKRLKKNH</sequence>
<proteinExistence type="predicted"/>
<dbReference type="InterPro" id="IPR052451">
    <property type="entry name" value="Ser/Thr_kinase-like"/>
</dbReference>
<reference evidence="2 3" key="1">
    <citation type="journal article" date="2022" name="Nat. Genet.">
        <title>Improved pea reference genome and pan-genome highlight genomic features and evolutionary characteristics.</title>
        <authorList>
            <person name="Yang T."/>
            <person name="Liu R."/>
            <person name="Luo Y."/>
            <person name="Hu S."/>
            <person name="Wang D."/>
            <person name="Wang C."/>
            <person name="Pandey M.K."/>
            <person name="Ge S."/>
            <person name="Xu Q."/>
            <person name="Li N."/>
            <person name="Li G."/>
            <person name="Huang Y."/>
            <person name="Saxena R.K."/>
            <person name="Ji Y."/>
            <person name="Li M."/>
            <person name="Yan X."/>
            <person name="He Y."/>
            <person name="Liu Y."/>
            <person name="Wang X."/>
            <person name="Xiang C."/>
            <person name="Varshney R.K."/>
            <person name="Ding H."/>
            <person name="Gao S."/>
            <person name="Zong X."/>
        </authorList>
    </citation>
    <scope>NUCLEOTIDE SEQUENCE [LARGE SCALE GENOMIC DNA]</scope>
    <source>
        <strain evidence="2 3">cv. Zhongwan 6</strain>
    </source>
</reference>
<keyword evidence="1" id="KW-0472">Membrane</keyword>
<gene>
    <name evidence="2" type="ORF">KIW84_055296</name>
</gene>
<protein>
    <submittedName>
        <fullName evidence="2">Leucine-rich repeat receptor-like protein kinase imk3</fullName>
    </submittedName>
</protein>
<dbReference type="Gramene" id="Psat05G0529600-T1">
    <property type="protein sequence ID" value="KAI5409784.1"/>
    <property type="gene ID" value="KIW84_055296"/>
</dbReference>
<dbReference type="Proteomes" id="UP001058974">
    <property type="component" value="Chromosome 5"/>
</dbReference>
<keyword evidence="2" id="KW-0675">Receptor</keyword>
<keyword evidence="2" id="KW-0418">Kinase</keyword>
<keyword evidence="1" id="KW-1133">Transmembrane helix</keyword>
<comment type="caution">
    <text evidence="2">The sequence shown here is derived from an EMBL/GenBank/DDBJ whole genome shotgun (WGS) entry which is preliminary data.</text>
</comment>
<dbReference type="AlphaFoldDB" id="A0A9D4WVC1"/>
<keyword evidence="2" id="KW-0808">Transferase</keyword>
<organism evidence="2 3">
    <name type="scientific">Pisum sativum</name>
    <name type="common">Garden pea</name>
    <name type="synonym">Lathyrus oleraceus</name>
    <dbReference type="NCBI Taxonomy" id="3888"/>
    <lineage>
        <taxon>Eukaryota</taxon>
        <taxon>Viridiplantae</taxon>
        <taxon>Streptophyta</taxon>
        <taxon>Embryophyta</taxon>
        <taxon>Tracheophyta</taxon>
        <taxon>Spermatophyta</taxon>
        <taxon>Magnoliopsida</taxon>
        <taxon>eudicotyledons</taxon>
        <taxon>Gunneridae</taxon>
        <taxon>Pentapetalae</taxon>
        <taxon>rosids</taxon>
        <taxon>fabids</taxon>
        <taxon>Fabales</taxon>
        <taxon>Fabaceae</taxon>
        <taxon>Papilionoideae</taxon>
        <taxon>50 kb inversion clade</taxon>
        <taxon>NPAAA clade</taxon>
        <taxon>Hologalegina</taxon>
        <taxon>IRL clade</taxon>
        <taxon>Fabeae</taxon>
        <taxon>Lathyrus</taxon>
    </lineage>
</organism>
<evidence type="ECO:0000313" key="2">
    <source>
        <dbReference type="EMBL" id="KAI5409784.1"/>
    </source>
</evidence>
<feature type="transmembrane region" description="Helical" evidence="1">
    <location>
        <begin position="51"/>
        <end position="68"/>
    </location>
</feature>
<dbReference type="PANTHER" id="PTHR48008">
    <property type="entry name" value="LEUCINE-RICH REPEAT RECEPTOR-LIKE PROTEIN KINASE IMK3-RELATED"/>
    <property type="match status" value="1"/>
</dbReference>
<evidence type="ECO:0000313" key="3">
    <source>
        <dbReference type="Proteomes" id="UP001058974"/>
    </source>
</evidence>
<keyword evidence="3" id="KW-1185">Reference proteome</keyword>
<evidence type="ECO:0000256" key="1">
    <source>
        <dbReference type="SAM" id="Phobius"/>
    </source>
</evidence>